<protein>
    <submittedName>
        <fullName evidence="2">Uncharacterized protein</fullName>
    </submittedName>
</protein>
<name>A0ABM8FZ50_9CELL</name>
<feature type="compositionally biased region" description="Basic and acidic residues" evidence="1">
    <location>
        <begin position="65"/>
        <end position="76"/>
    </location>
</feature>
<feature type="compositionally biased region" description="Low complexity" evidence="1">
    <location>
        <begin position="145"/>
        <end position="154"/>
    </location>
</feature>
<dbReference type="EMBL" id="AP027729">
    <property type="protein sequence ID" value="BDZ41032.1"/>
    <property type="molecule type" value="Genomic_DNA"/>
</dbReference>
<evidence type="ECO:0000313" key="3">
    <source>
        <dbReference type="Proteomes" id="UP001321475"/>
    </source>
</evidence>
<feature type="compositionally biased region" description="Gly residues" evidence="1">
    <location>
        <begin position="195"/>
        <end position="206"/>
    </location>
</feature>
<reference evidence="3" key="1">
    <citation type="journal article" date="2019" name="Int. J. Syst. Evol. Microbiol.">
        <title>The Global Catalogue of Microorganisms (GCM) 10K type strain sequencing project: providing services to taxonomists for standard genome sequencing and annotation.</title>
        <authorList>
            <consortium name="The Broad Institute Genomics Platform"/>
            <consortium name="The Broad Institute Genome Sequencing Center for Infectious Disease"/>
            <person name="Wu L."/>
            <person name="Ma J."/>
        </authorList>
    </citation>
    <scope>NUCLEOTIDE SEQUENCE [LARGE SCALE GENOMIC DNA]</scope>
    <source>
        <strain evidence="3">NBRC 108565</strain>
    </source>
</reference>
<feature type="compositionally biased region" description="Gly residues" evidence="1">
    <location>
        <begin position="112"/>
        <end position="144"/>
    </location>
</feature>
<dbReference type="Proteomes" id="UP001321475">
    <property type="component" value="Chromosome"/>
</dbReference>
<organism evidence="2 3">
    <name type="scientific">Paraoerskovia sediminicola</name>
    <dbReference type="NCBI Taxonomy" id="1138587"/>
    <lineage>
        <taxon>Bacteria</taxon>
        <taxon>Bacillati</taxon>
        <taxon>Actinomycetota</taxon>
        <taxon>Actinomycetes</taxon>
        <taxon>Micrococcales</taxon>
        <taxon>Cellulomonadaceae</taxon>
        <taxon>Paraoerskovia</taxon>
    </lineage>
</organism>
<feature type="region of interest" description="Disordered" evidence="1">
    <location>
        <begin position="49"/>
        <end position="76"/>
    </location>
</feature>
<feature type="region of interest" description="Disordered" evidence="1">
    <location>
        <begin position="90"/>
        <end position="206"/>
    </location>
</feature>
<accession>A0ABM8FZ50</accession>
<evidence type="ECO:0000256" key="1">
    <source>
        <dbReference type="SAM" id="MobiDB-lite"/>
    </source>
</evidence>
<feature type="region of interest" description="Disordered" evidence="1">
    <location>
        <begin position="1"/>
        <end position="34"/>
    </location>
</feature>
<feature type="compositionally biased region" description="Basic residues" evidence="1">
    <location>
        <begin position="178"/>
        <end position="187"/>
    </location>
</feature>
<gene>
    <name evidence="2" type="ORF">GCM10025865_03310</name>
</gene>
<evidence type="ECO:0000313" key="2">
    <source>
        <dbReference type="EMBL" id="BDZ41032.1"/>
    </source>
</evidence>
<sequence>MPRGRAHLPAPHRPHRPRGQQGHRRHLRGLGRHPRWGLIDKALELGIPEPKETYSTSPHLYTELHIPEGTKGRLPRDKRTHAGLEAEVLEDLGETGKHAGSTTQSRSEGQRGQRGGPRGQGGRDGGRSGGGRRGDSGRSGGGRPSAGASGSGERQGAPGADRTNGTDSSAGGSDGAPRRRNRRRTRGGRPATGGTATGGSPTGATE</sequence>
<proteinExistence type="predicted"/>
<keyword evidence="3" id="KW-1185">Reference proteome</keyword>